<evidence type="ECO:0000313" key="2">
    <source>
        <dbReference type="Proteomes" id="UP000291084"/>
    </source>
</evidence>
<name>A0A0S3T1F1_PHAAN</name>
<dbReference type="EMBL" id="AP015043">
    <property type="protein sequence ID" value="BAT98869.1"/>
    <property type="molecule type" value="Genomic_DNA"/>
</dbReference>
<dbReference type="Proteomes" id="UP000291084">
    <property type="component" value="Chromosome 10"/>
</dbReference>
<reference evidence="1 2" key="1">
    <citation type="journal article" date="2015" name="Sci. Rep.">
        <title>The power of single molecule real-time sequencing technology in the de novo assembly of a eukaryotic genome.</title>
        <authorList>
            <person name="Sakai H."/>
            <person name="Naito K."/>
            <person name="Ogiso-Tanaka E."/>
            <person name="Takahashi Y."/>
            <person name="Iseki K."/>
            <person name="Muto C."/>
            <person name="Satou K."/>
            <person name="Teruya K."/>
            <person name="Shiroma A."/>
            <person name="Shimoji M."/>
            <person name="Hirano T."/>
            <person name="Itoh T."/>
            <person name="Kaga A."/>
            <person name="Tomooka N."/>
        </authorList>
    </citation>
    <scope>NUCLEOTIDE SEQUENCE [LARGE SCALE GENOMIC DNA]</scope>
    <source>
        <strain evidence="2">cv. Shumari</strain>
    </source>
</reference>
<keyword evidence="2" id="KW-1185">Reference proteome</keyword>
<sequence>FILLVSIPRIFGKQTHSAIHLTKEPIPDINEEQNMAAIEVQDLPIAVRKGVGAYTRKPRELFTNFTEVTI</sequence>
<accession>A0A0S3T1F1</accession>
<protein>
    <submittedName>
        <fullName evidence="1">Uncharacterized protein</fullName>
    </submittedName>
</protein>
<proteinExistence type="predicted"/>
<feature type="non-terminal residue" evidence="1">
    <location>
        <position position="1"/>
    </location>
</feature>
<gene>
    <name evidence="1" type="primary">Vigan.10G022700</name>
    <name evidence="1" type="ORF">VIGAN_10022700</name>
</gene>
<organism evidence="1 2">
    <name type="scientific">Vigna angularis var. angularis</name>
    <dbReference type="NCBI Taxonomy" id="157739"/>
    <lineage>
        <taxon>Eukaryota</taxon>
        <taxon>Viridiplantae</taxon>
        <taxon>Streptophyta</taxon>
        <taxon>Embryophyta</taxon>
        <taxon>Tracheophyta</taxon>
        <taxon>Spermatophyta</taxon>
        <taxon>Magnoliopsida</taxon>
        <taxon>eudicotyledons</taxon>
        <taxon>Gunneridae</taxon>
        <taxon>Pentapetalae</taxon>
        <taxon>rosids</taxon>
        <taxon>fabids</taxon>
        <taxon>Fabales</taxon>
        <taxon>Fabaceae</taxon>
        <taxon>Papilionoideae</taxon>
        <taxon>50 kb inversion clade</taxon>
        <taxon>NPAAA clade</taxon>
        <taxon>indigoferoid/millettioid clade</taxon>
        <taxon>Phaseoleae</taxon>
        <taxon>Vigna</taxon>
    </lineage>
</organism>
<dbReference type="AlphaFoldDB" id="A0A0S3T1F1"/>
<evidence type="ECO:0000313" key="1">
    <source>
        <dbReference type="EMBL" id="BAT98869.1"/>
    </source>
</evidence>